<dbReference type="InterPro" id="IPR051599">
    <property type="entry name" value="Cell_Envelope_Assoc"/>
</dbReference>
<dbReference type="InterPro" id="IPR003848">
    <property type="entry name" value="DUF218"/>
</dbReference>
<evidence type="ECO:0000259" key="2">
    <source>
        <dbReference type="Pfam" id="PF02698"/>
    </source>
</evidence>
<name>A0A263BT28_9BACI</name>
<organism evidence="3 4">
    <name type="scientific">Lottiidibacillus patelloidae</name>
    <dbReference type="NCBI Taxonomy" id="2670334"/>
    <lineage>
        <taxon>Bacteria</taxon>
        <taxon>Bacillati</taxon>
        <taxon>Bacillota</taxon>
        <taxon>Bacilli</taxon>
        <taxon>Bacillales</taxon>
        <taxon>Bacillaceae</taxon>
        <taxon>Lottiidibacillus</taxon>
    </lineage>
</organism>
<accession>A0A263BT28</accession>
<proteinExistence type="predicted"/>
<dbReference type="Proteomes" id="UP000217083">
    <property type="component" value="Unassembled WGS sequence"/>
</dbReference>
<evidence type="ECO:0000256" key="1">
    <source>
        <dbReference type="SAM" id="Phobius"/>
    </source>
</evidence>
<dbReference type="EMBL" id="NPIA01000004">
    <property type="protein sequence ID" value="OZM56864.1"/>
    <property type="molecule type" value="Genomic_DNA"/>
</dbReference>
<feature type="domain" description="DUF218" evidence="2">
    <location>
        <begin position="102"/>
        <end position="230"/>
    </location>
</feature>
<keyword evidence="1" id="KW-0472">Membrane</keyword>
<dbReference type="Pfam" id="PF02698">
    <property type="entry name" value="DUF218"/>
    <property type="match status" value="1"/>
</dbReference>
<dbReference type="PANTHER" id="PTHR30336:SF4">
    <property type="entry name" value="ENVELOPE BIOGENESIS FACTOR ELYC"/>
    <property type="match status" value="1"/>
</dbReference>
<feature type="transmembrane region" description="Helical" evidence="1">
    <location>
        <begin position="67"/>
        <end position="88"/>
    </location>
</feature>
<dbReference type="InterPro" id="IPR014729">
    <property type="entry name" value="Rossmann-like_a/b/a_fold"/>
</dbReference>
<dbReference type="CDD" id="cd06259">
    <property type="entry name" value="YdcF-like"/>
    <property type="match status" value="1"/>
</dbReference>
<gene>
    <name evidence="3" type="ORF">CIB95_08825</name>
</gene>
<keyword evidence="4" id="KW-1185">Reference proteome</keyword>
<feature type="transmembrane region" description="Helical" evidence="1">
    <location>
        <begin position="31"/>
        <end position="47"/>
    </location>
</feature>
<keyword evidence="1" id="KW-0812">Transmembrane</keyword>
<feature type="transmembrane region" description="Helical" evidence="1">
    <location>
        <begin position="7"/>
        <end position="25"/>
    </location>
</feature>
<evidence type="ECO:0000313" key="3">
    <source>
        <dbReference type="EMBL" id="OZM56864.1"/>
    </source>
</evidence>
<dbReference type="RefSeq" id="WP_094924326.1">
    <property type="nucleotide sequence ID" value="NZ_NPIA01000004.1"/>
</dbReference>
<reference evidence="4" key="1">
    <citation type="submission" date="2017-08" db="EMBL/GenBank/DDBJ databases">
        <authorList>
            <person name="Huang Z."/>
        </authorList>
    </citation>
    <scope>NUCLEOTIDE SEQUENCE [LARGE SCALE GENOMIC DNA]</scope>
    <source>
        <strain evidence="4">SA5d-4</strain>
    </source>
</reference>
<protein>
    <recommendedName>
        <fullName evidence="2">DUF218 domain-containing protein</fullName>
    </recommendedName>
</protein>
<dbReference type="GO" id="GO:0005886">
    <property type="term" value="C:plasma membrane"/>
    <property type="evidence" value="ECO:0007669"/>
    <property type="project" value="TreeGrafter"/>
</dbReference>
<dbReference type="GO" id="GO:0043164">
    <property type="term" value="P:Gram-negative-bacterium-type cell wall biogenesis"/>
    <property type="evidence" value="ECO:0007669"/>
    <property type="project" value="TreeGrafter"/>
</dbReference>
<dbReference type="AlphaFoldDB" id="A0A263BT28"/>
<dbReference type="GO" id="GO:0000270">
    <property type="term" value="P:peptidoglycan metabolic process"/>
    <property type="evidence" value="ECO:0007669"/>
    <property type="project" value="TreeGrafter"/>
</dbReference>
<sequence length="257" mass="29583">MENNINIFKHFISVWIGLALFIILFLSGGLFILYFGALVIFGVLFLIDLKRAFKKTGKKLYLYLFRFGYYSASLLILLFIIVEAYVIYNMKNLDTFEDEEIDAVIVLGAGLHGEHIPLTLRYRLDEALKFLEKNEGVPVVVSGGQGPGEDITEAEAMRRYLEERGIDPARIYKEDKSTSTIENIKFSKKVIKEDVQLKNPTVLIITNEFHTVRALMISKEFDLKAYAIGTESYMLWHYLTREAFALVDTYIKLKTTY</sequence>
<comment type="caution">
    <text evidence="3">The sequence shown here is derived from an EMBL/GenBank/DDBJ whole genome shotgun (WGS) entry which is preliminary data.</text>
</comment>
<reference evidence="3 4" key="2">
    <citation type="submission" date="2017-09" db="EMBL/GenBank/DDBJ databases">
        <title>Bacillus patelloidae sp. nov., isolated from the intestinal tract of a marine limpet.</title>
        <authorList>
            <person name="Liu R."/>
            <person name="Dong C."/>
            <person name="Shao Z."/>
        </authorList>
    </citation>
    <scope>NUCLEOTIDE SEQUENCE [LARGE SCALE GENOMIC DNA]</scope>
    <source>
        <strain evidence="3 4">SA5d-4</strain>
    </source>
</reference>
<evidence type="ECO:0000313" key="4">
    <source>
        <dbReference type="Proteomes" id="UP000217083"/>
    </source>
</evidence>
<dbReference type="Gene3D" id="3.40.50.620">
    <property type="entry name" value="HUPs"/>
    <property type="match status" value="1"/>
</dbReference>
<dbReference type="PANTHER" id="PTHR30336">
    <property type="entry name" value="INNER MEMBRANE PROTEIN, PROBABLE PERMEASE"/>
    <property type="match status" value="1"/>
</dbReference>
<keyword evidence="1" id="KW-1133">Transmembrane helix</keyword>